<dbReference type="PANTHER" id="PTHR45138">
    <property type="entry name" value="REGULATORY COMPONENTS OF SENSORY TRANSDUCTION SYSTEM"/>
    <property type="match status" value="1"/>
</dbReference>
<comment type="catalytic activity">
    <reaction evidence="2">
        <text>2 GTP = 3',3'-c-di-GMP + 2 diphosphate</text>
        <dbReference type="Rhea" id="RHEA:24898"/>
        <dbReference type="ChEBI" id="CHEBI:33019"/>
        <dbReference type="ChEBI" id="CHEBI:37565"/>
        <dbReference type="ChEBI" id="CHEBI:58805"/>
        <dbReference type="EC" id="2.7.7.65"/>
    </reaction>
</comment>
<dbReference type="Gene3D" id="3.30.450.40">
    <property type="match status" value="1"/>
</dbReference>
<keyword evidence="4" id="KW-0812">Transmembrane</keyword>
<dbReference type="InterPro" id="IPR029787">
    <property type="entry name" value="Nucleotide_cyclase"/>
</dbReference>
<feature type="domain" description="GGDEF" evidence="5">
    <location>
        <begin position="430"/>
        <end position="564"/>
    </location>
</feature>
<keyword evidence="3" id="KW-0175">Coiled coil</keyword>
<evidence type="ECO:0000256" key="4">
    <source>
        <dbReference type="SAM" id="Phobius"/>
    </source>
</evidence>
<proteinExistence type="predicted"/>
<protein>
    <recommendedName>
        <fullName evidence="1">diguanylate cyclase</fullName>
        <ecNumber evidence="1">2.7.7.65</ecNumber>
    </recommendedName>
</protein>
<dbReference type="GO" id="GO:0043709">
    <property type="term" value="P:cell adhesion involved in single-species biofilm formation"/>
    <property type="evidence" value="ECO:0007669"/>
    <property type="project" value="TreeGrafter"/>
</dbReference>
<keyword evidence="4" id="KW-0472">Membrane</keyword>
<dbReference type="InterPro" id="IPR050469">
    <property type="entry name" value="Diguanylate_Cyclase"/>
</dbReference>
<dbReference type="InterPro" id="IPR029016">
    <property type="entry name" value="GAF-like_dom_sf"/>
</dbReference>
<dbReference type="EC" id="2.7.7.65" evidence="1"/>
<dbReference type="SMART" id="SM00065">
    <property type="entry name" value="GAF"/>
    <property type="match status" value="1"/>
</dbReference>
<dbReference type="CDD" id="cd01949">
    <property type="entry name" value="GGDEF"/>
    <property type="match status" value="1"/>
</dbReference>
<keyword evidence="4" id="KW-1133">Transmembrane helix</keyword>
<dbReference type="InterPro" id="IPR000160">
    <property type="entry name" value="GGDEF_dom"/>
</dbReference>
<dbReference type="Pfam" id="PF05227">
    <property type="entry name" value="CHASE3"/>
    <property type="match status" value="1"/>
</dbReference>
<evidence type="ECO:0000256" key="3">
    <source>
        <dbReference type="SAM" id="Coils"/>
    </source>
</evidence>
<evidence type="ECO:0000313" key="6">
    <source>
        <dbReference type="EMBL" id="KEQ07941.1"/>
    </source>
</evidence>
<evidence type="ECO:0000259" key="5">
    <source>
        <dbReference type="PROSITE" id="PS50887"/>
    </source>
</evidence>
<organism evidence="6 7">
    <name type="scientific">Pseudorhizobium pelagicum</name>
    <dbReference type="NCBI Taxonomy" id="1509405"/>
    <lineage>
        <taxon>Bacteria</taxon>
        <taxon>Pseudomonadati</taxon>
        <taxon>Pseudomonadota</taxon>
        <taxon>Alphaproteobacteria</taxon>
        <taxon>Hyphomicrobiales</taxon>
        <taxon>Rhizobiaceae</taxon>
        <taxon>Rhizobium/Agrobacterium group</taxon>
        <taxon>Pseudorhizobium</taxon>
    </lineage>
</organism>
<dbReference type="GO" id="GO:0052621">
    <property type="term" value="F:diguanylate cyclase activity"/>
    <property type="evidence" value="ECO:0007669"/>
    <property type="project" value="UniProtKB-EC"/>
</dbReference>
<reference evidence="6 7" key="1">
    <citation type="submission" date="2014-06" db="EMBL/GenBank/DDBJ databases">
        <title>Rhizobium pelagicum/R2-400B4.</title>
        <authorList>
            <person name="Kimes N.E."/>
            <person name="Lopez-Perez M."/>
        </authorList>
    </citation>
    <scope>NUCLEOTIDE SEQUENCE [LARGE SCALE GENOMIC DNA]</scope>
    <source>
        <strain evidence="6 7">R2-400B4</strain>
    </source>
</reference>
<dbReference type="RefSeq" id="WP_037166764.1">
    <property type="nucleotide sequence ID" value="NZ_CAJXID010000010.1"/>
</dbReference>
<dbReference type="GO" id="GO:1902201">
    <property type="term" value="P:negative regulation of bacterial-type flagellum-dependent cell motility"/>
    <property type="evidence" value="ECO:0007669"/>
    <property type="project" value="TreeGrafter"/>
</dbReference>
<keyword evidence="7" id="KW-1185">Reference proteome</keyword>
<dbReference type="SMART" id="SM00267">
    <property type="entry name" value="GGDEF"/>
    <property type="match status" value="1"/>
</dbReference>
<dbReference type="PANTHER" id="PTHR45138:SF9">
    <property type="entry name" value="DIGUANYLATE CYCLASE DGCM-RELATED"/>
    <property type="match status" value="1"/>
</dbReference>
<dbReference type="InterPro" id="IPR007891">
    <property type="entry name" value="CHASE3"/>
</dbReference>
<dbReference type="InterPro" id="IPR043128">
    <property type="entry name" value="Rev_trsase/Diguanyl_cyclase"/>
</dbReference>
<evidence type="ECO:0000256" key="1">
    <source>
        <dbReference type="ARBA" id="ARBA00012528"/>
    </source>
</evidence>
<name>A0A922P074_9HYPH</name>
<dbReference type="Pfam" id="PF01590">
    <property type="entry name" value="GAF"/>
    <property type="match status" value="1"/>
</dbReference>
<dbReference type="EMBL" id="JOKJ01000011">
    <property type="protein sequence ID" value="KEQ07941.1"/>
    <property type="molecule type" value="Genomic_DNA"/>
</dbReference>
<dbReference type="FunFam" id="3.30.70.270:FF:000001">
    <property type="entry name" value="Diguanylate cyclase domain protein"/>
    <property type="match status" value="1"/>
</dbReference>
<feature type="transmembrane region" description="Helical" evidence="4">
    <location>
        <begin position="181"/>
        <end position="203"/>
    </location>
</feature>
<dbReference type="GO" id="GO:0005886">
    <property type="term" value="C:plasma membrane"/>
    <property type="evidence" value="ECO:0007669"/>
    <property type="project" value="TreeGrafter"/>
</dbReference>
<accession>A0A922P074</accession>
<dbReference type="InterPro" id="IPR003018">
    <property type="entry name" value="GAF"/>
</dbReference>
<dbReference type="NCBIfam" id="TIGR00254">
    <property type="entry name" value="GGDEF"/>
    <property type="match status" value="1"/>
</dbReference>
<dbReference type="CDD" id="cd19410">
    <property type="entry name" value="HK9-like_sensor"/>
    <property type="match status" value="1"/>
</dbReference>
<feature type="coiled-coil region" evidence="3">
    <location>
        <begin position="208"/>
        <end position="245"/>
    </location>
</feature>
<dbReference type="AlphaFoldDB" id="A0A922P074"/>
<dbReference type="OrthoDB" id="9812260at2"/>
<dbReference type="Pfam" id="PF00990">
    <property type="entry name" value="GGDEF"/>
    <property type="match status" value="1"/>
</dbReference>
<dbReference type="PROSITE" id="PS50887">
    <property type="entry name" value="GGDEF"/>
    <property type="match status" value="1"/>
</dbReference>
<sequence length="573" mass="63673">MNRLAKWKRGLLIAVACGILAVNSAVLYASLTSLVETANRVKHSLDVKDELAQVAFEMASAESGQRGYILTANIRYLDPYYRATNRVQGRLDRLRELLVDDEQQFAKVEQIDQLIAQKFAEMAETIDAQSMGSSTEAAELVRRNRGEGIARQFHETIGAMETNEESTLAERQQEADVARQAAFFTLAGFVATIAALLAILYYLTKREMNRKIQASEELEVLAAQLQERQDNLVRERNEVAQLNEASNFLQSCEDMAEISAVMGPFLQKMFPGHAGTIYTTAPSRNRLDLLSAWGEADGDAPQHFAPQQCWGLRRGQVHMHSADDVSPCCEHFCVDSKFEATLCIPLSAHGETLGLLTLVHDDAARQDKDEDIRRRAEMVARQVGLTLSNIRLRESLRDQSIRDPMTKAYNRRHLEAVVEKEFARAERFKRPLSIAMLDIDHFKRYNDTHGHQAGDAALIAVSQHIQSSLRATDWLFRYGGEEFLILLSEADAADASTRLDAMRASISELGVMIDGVPLPHVTVSCGVAVLIAHGETFDELVAAADEALYEAKKSGRNQVKLAADSAPKMTLIA</sequence>
<dbReference type="SUPFAM" id="SSF55781">
    <property type="entry name" value="GAF domain-like"/>
    <property type="match status" value="1"/>
</dbReference>
<comment type="caution">
    <text evidence="6">The sequence shown here is derived from an EMBL/GenBank/DDBJ whole genome shotgun (WGS) entry which is preliminary data.</text>
</comment>
<evidence type="ECO:0000313" key="7">
    <source>
        <dbReference type="Proteomes" id="UP000052167"/>
    </source>
</evidence>
<gene>
    <name evidence="6" type="ORF">GV68_03970</name>
</gene>
<evidence type="ECO:0000256" key="2">
    <source>
        <dbReference type="ARBA" id="ARBA00034247"/>
    </source>
</evidence>
<dbReference type="SUPFAM" id="SSF55073">
    <property type="entry name" value="Nucleotide cyclase"/>
    <property type="match status" value="1"/>
</dbReference>
<dbReference type="Gene3D" id="3.30.70.270">
    <property type="match status" value="1"/>
</dbReference>
<dbReference type="Proteomes" id="UP000052167">
    <property type="component" value="Unassembled WGS sequence"/>
</dbReference>